<dbReference type="FunFam" id="3.30.300.10:FF:000002">
    <property type="entry name" value="GMP synthase [glutamine-hydrolyzing]"/>
    <property type="match status" value="1"/>
</dbReference>
<dbReference type="SUPFAM" id="SSF52317">
    <property type="entry name" value="Class I glutamine amidotransferase-like"/>
    <property type="match status" value="1"/>
</dbReference>
<evidence type="ECO:0000256" key="2">
    <source>
        <dbReference type="ARBA" id="ARBA00012746"/>
    </source>
</evidence>
<dbReference type="UniPathway" id="UPA00189">
    <property type="reaction ID" value="UER00296"/>
</dbReference>
<evidence type="ECO:0000256" key="11">
    <source>
        <dbReference type="ARBA" id="ARBA00031356"/>
    </source>
</evidence>
<evidence type="ECO:0000256" key="4">
    <source>
        <dbReference type="ARBA" id="ARBA00022598"/>
    </source>
</evidence>
<sequence>MEEAQCVILDYGSQYTQLIARRVREQSVYSMIVPGDSTLERVSSYKPRLVVLSGGPNSVMAEGAPTVPDGLFEYCASEQVPVLGICYGLQLIVHSLGGEVVAGETREYGRMEVTTDLKSLLYHDEHSEKQMVWMSHGDVAKTLPDGFRVVGRSSTGAVVAIEHAERRIYGLQYHPEVMHSERGVETLRRALFDIAKCDRSWDMQSALDSQLAAIRTKIGNTKHAVCALSGGVDSAVAATLVHKAIGDRLHCVFVDNGLLRYKEQERVRKMFKEHLHLPVTIIDASERQLAKLKGVSDPEKKRKAIGAEFIAIFQEFAEKLERDLGHKAEFLVQGTLYPDVIESCPPPGSGQKHSHVIKSHHNVGGLPEKLGFDLVEPLRWLFKDEVRKLGLLMGVPEVFIKRHPFPGPGLAVRCLGDVTAEPRALDVLRDVDEIFINALREFDLYDQIWQAFAVFLPIKSVGVQGDQRSHKHVVGLRAITSSDGMTADWFRFSSDFLAEVSNRITNQVSDVNRVVYDITSKPPSTVEWE</sequence>
<dbReference type="EMBL" id="HBGR01009522">
    <property type="protein sequence ID" value="CAD9385573.1"/>
    <property type="molecule type" value="Transcribed_RNA"/>
</dbReference>
<evidence type="ECO:0000256" key="8">
    <source>
        <dbReference type="ARBA" id="ARBA00022840"/>
    </source>
</evidence>
<dbReference type="PANTHER" id="PTHR11922:SF2">
    <property type="entry name" value="GMP SYNTHASE [GLUTAMINE-HYDROLYZING]"/>
    <property type="match status" value="1"/>
</dbReference>
<dbReference type="SUPFAM" id="SSF52402">
    <property type="entry name" value="Adenine nucleotide alpha hydrolases-like"/>
    <property type="match status" value="1"/>
</dbReference>
<evidence type="ECO:0000256" key="13">
    <source>
        <dbReference type="ARBA" id="ARBA00049404"/>
    </source>
</evidence>
<evidence type="ECO:0000256" key="6">
    <source>
        <dbReference type="ARBA" id="ARBA00022749"/>
    </source>
</evidence>
<keyword evidence="7 14" id="KW-0658">Purine biosynthesis</keyword>
<evidence type="ECO:0000256" key="5">
    <source>
        <dbReference type="ARBA" id="ARBA00022741"/>
    </source>
</evidence>
<dbReference type="CDD" id="cd01997">
    <property type="entry name" value="GMP_synthase_C"/>
    <property type="match status" value="1"/>
</dbReference>
<dbReference type="EC" id="6.3.5.2" evidence="2"/>
<accession>A0A7S2B3J0</accession>
<dbReference type="NCBIfam" id="TIGR00888">
    <property type="entry name" value="guaA_Nterm"/>
    <property type="match status" value="1"/>
</dbReference>
<evidence type="ECO:0000256" key="9">
    <source>
        <dbReference type="ARBA" id="ARBA00022962"/>
    </source>
</evidence>
<protein>
    <recommendedName>
        <fullName evidence="3">GMP synthase [glutamine-hydrolyzing]</fullName>
        <ecNumber evidence="2">6.3.5.2</ecNumber>
    </recommendedName>
    <alternativeName>
        <fullName evidence="10">GMP synthetase</fullName>
    </alternativeName>
    <alternativeName>
        <fullName evidence="11">Glutamine amidotransferase</fullName>
    </alternativeName>
</protein>
<dbReference type="NCBIfam" id="NF000848">
    <property type="entry name" value="PRK00074.1"/>
    <property type="match status" value="1"/>
</dbReference>
<feature type="binding site" evidence="14">
    <location>
        <begin position="229"/>
        <end position="235"/>
    </location>
    <ligand>
        <name>ATP</name>
        <dbReference type="ChEBI" id="CHEBI:30616"/>
    </ligand>
</feature>
<evidence type="ECO:0000256" key="3">
    <source>
        <dbReference type="ARBA" id="ARBA00021562"/>
    </source>
</evidence>
<comment type="pathway">
    <text evidence="1">Purine metabolism; GMP biosynthesis; GMP from XMP (L-Gln route): step 1/1.</text>
</comment>
<dbReference type="InterPro" id="IPR022310">
    <property type="entry name" value="NAD/GMP_synthase"/>
</dbReference>
<keyword evidence="4" id="KW-0436">Ligase</keyword>
<dbReference type="InterPro" id="IPR004739">
    <property type="entry name" value="GMP_synth_GATase"/>
</dbReference>
<keyword evidence="5 14" id="KW-0547">Nucleotide-binding</keyword>
<dbReference type="HAMAP" id="MF_00344">
    <property type="entry name" value="GMP_synthase"/>
    <property type="match status" value="1"/>
</dbReference>
<dbReference type="InterPro" id="IPR029062">
    <property type="entry name" value="Class_I_gatase-like"/>
</dbReference>
<evidence type="ECO:0000256" key="10">
    <source>
        <dbReference type="ARBA" id="ARBA00030464"/>
    </source>
</evidence>
<evidence type="ECO:0000256" key="12">
    <source>
        <dbReference type="ARBA" id="ARBA00044933"/>
    </source>
</evidence>
<dbReference type="PANTHER" id="PTHR11922">
    <property type="entry name" value="GMP SYNTHASE-RELATED"/>
    <property type="match status" value="1"/>
</dbReference>
<dbReference type="InterPro" id="IPR017926">
    <property type="entry name" value="GATASE"/>
</dbReference>
<dbReference type="InterPro" id="IPR025777">
    <property type="entry name" value="GMPS_ATP_PPase_dom"/>
</dbReference>
<dbReference type="GO" id="GO:0005524">
    <property type="term" value="F:ATP binding"/>
    <property type="evidence" value="ECO:0007669"/>
    <property type="project" value="UniProtKB-UniRule"/>
</dbReference>
<comment type="function">
    <text evidence="12">Catalyzes the conversion of xanthine monophosphate (XMP) to GMP in the presence of glutamine and ATP through an adenyl-XMP intermediate.</text>
</comment>
<dbReference type="CDD" id="cd01742">
    <property type="entry name" value="GATase1_GMP_Synthase"/>
    <property type="match status" value="1"/>
</dbReference>
<evidence type="ECO:0000256" key="1">
    <source>
        <dbReference type="ARBA" id="ARBA00005153"/>
    </source>
</evidence>
<evidence type="ECO:0000313" key="16">
    <source>
        <dbReference type="EMBL" id="CAD9385573.1"/>
    </source>
</evidence>
<gene>
    <name evidence="16" type="ORF">PPRO1471_LOCUS6344</name>
</gene>
<dbReference type="PROSITE" id="PS51273">
    <property type="entry name" value="GATASE_TYPE_1"/>
    <property type="match status" value="1"/>
</dbReference>
<dbReference type="Gene3D" id="3.30.300.10">
    <property type="match status" value="1"/>
</dbReference>
<keyword evidence="8 14" id="KW-0067">ATP-binding</keyword>
<dbReference type="AlphaFoldDB" id="A0A7S2B3J0"/>
<name>A0A7S2B3J0_9CHLO</name>
<keyword evidence="6 14" id="KW-0332">GMP biosynthesis</keyword>
<dbReference type="Pfam" id="PF02540">
    <property type="entry name" value="NAD_synthase"/>
    <property type="match status" value="1"/>
</dbReference>
<evidence type="ECO:0000259" key="15">
    <source>
        <dbReference type="PROSITE" id="PS51553"/>
    </source>
</evidence>
<dbReference type="Pfam" id="PF00958">
    <property type="entry name" value="GMP_synt_C"/>
    <property type="match status" value="1"/>
</dbReference>
<evidence type="ECO:0000256" key="7">
    <source>
        <dbReference type="ARBA" id="ARBA00022755"/>
    </source>
</evidence>
<feature type="domain" description="GMPS ATP-PPase" evidence="15">
    <location>
        <begin position="201"/>
        <end position="402"/>
    </location>
</feature>
<dbReference type="FunFam" id="3.40.50.880:FF:000001">
    <property type="entry name" value="GMP synthase [glutamine-hydrolyzing]"/>
    <property type="match status" value="1"/>
</dbReference>
<organism evidence="16">
    <name type="scientific">Pycnococcus provasolii</name>
    <dbReference type="NCBI Taxonomy" id="41880"/>
    <lineage>
        <taxon>Eukaryota</taxon>
        <taxon>Viridiplantae</taxon>
        <taxon>Chlorophyta</taxon>
        <taxon>Pseudoscourfieldiophyceae</taxon>
        <taxon>Pseudoscourfieldiales</taxon>
        <taxon>Pycnococcaceae</taxon>
        <taxon>Pycnococcus</taxon>
    </lineage>
</organism>
<comment type="catalytic activity">
    <reaction evidence="13">
        <text>XMP + L-glutamine + ATP + H2O = GMP + L-glutamate + AMP + diphosphate + 2 H(+)</text>
        <dbReference type="Rhea" id="RHEA:11680"/>
        <dbReference type="ChEBI" id="CHEBI:15377"/>
        <dbReference type="ChEBI" id="CHEBI:15378"/>
        <dbReference type="ChEBI" id="CHEBI:29985"/>
        <dbReference type="ChEBI" id="CHEBI:30616"/>
        <dbReference type="ChEBI" id="CHEBI:33019"/>
        <dbReference type="ChEBI" id="CHEBI:57464"/>
        <dbReference type="ChEBI" id="CHEBI:58115"/>
        <dbReference type="ChEBI" id="CHEBI:58359"/>
        <dbReference type="ChEBI" id="CHEBI:456215"/>
        <dbReference type="EC" id="6.3.5.2"/>
    </reaction>
</comment>
<dbReference type="SUPFAM" id="SSF54810">
    <property type="entry name" value="GMP synthetase C-terminal dimerisation domain"/>
    <property type="match status" value="1"/>
</dbReference>
<dbReference type="GO" id="GO:0003921">
    <property type="term" value="F:GMP synthase activity"/>
    <property type="evidence" value="ECO:0007669"/>
    <property type="project" value="InterPro"/>
</dbReference>
<dbReference type="NCBIfam" id="TIGR00884">
    <property type="entry name" value="guaA_Cterm"/>
    <property type="match status" value="1"/>
</dbReference>
<keyword evidence="9" id="KW-0315">Glutamine amidotransferase</keyword>
<dbReference type="Gene3D" id="3.40.50.880">
    <property type="match status" value="1"/>
</dbReference>
<dbReference type="InterPro" id="IPR001674">
    <property type="entry name" value="GMP_synth_C"/>
</dbReference>
<dbReference type="InterPro" id="IPR014729">
    <property type="entry name" value="Rossmann-like_a/b/a_fold"/>
</dbReference>
<dbReference type="Pfam" id="PF00117">
    <property type="entry name" value="GATase"/>
    <property type="match status" value="1"/>
</dbReference>
<reference evidence="16" key="1">
    <citation type="submission" date="2021-01" db="EMBL/GenBank/DDBJ databases">
        <authorList>
            <person name="Corre E."/>
            <person name="Pelletier E."/>
            <person name="Niang G."/>
            <person name="Scheremetjew M."/>
            <person name="Finn R."/>
            <person name="Kale V."/>
            <person name="Holt S."/>
            <person name="Cochrane G."/>
            <person name="Meng A."/>
            <person name="Brown T."/>
            <person name="Cohen L."/>
        </authorList>
    </citation>
    <scope>NUCLEOTIDE SEQUENCE</scope>
    <source>
        <strain evidence="16">RCC733</strain>
    </source>
</reference>
<proteinExistence type="inferred from homology"/>
<dbReference type="PROSITE" id="PS51553">
    <property type="entry name" value="GMPS_ATP_PPASE"/>
    <property type="match status" value="1"/>
</dbReference>
<dbReference type="Gene3D" id="3.40.50.620">
    <property type="entry name" value="HUPs"/>
    <property type="match status" value="1"/>
</dbReference>
<evidence type="ECO:0000256" key="14">
    <source>
        <dbReference type="PROSITE-ProRule" id="PRU00886"/>
    </source>
</evidence>
<dbReference type="GO" id="GO:0005829">
    <property type="term" value="C:cytosol"/>
    <property type="evidence" value="ECO:0007669"/>
    <property type="project" value="TreeGrafter"/>
</dbReference>
<dbReference type="FunFam" id="3.40.50.620:FF:000001">
    <property type="entry name" value="GMP synthase [glutamine-hydrolyzing]"/>
    <property type="match status" value="1"/>
</dbReference>
<dbReference type="PRINTS" id="PR00097">
    <property type="entry name" value="ANTSNTHASEII"/>
</dbReference>
<dbReference type="PRINTS" id="PR00096">
    <property type="entry name" value="GATASE"/>
</dbReference>
<dbReference type="InterPro" id="IPR022955">
    <property type="entry name" value="GMP_synthase"/>
</dbReference>